<evidence type="ECO:0000313" key="2">
    <source>
        <dbReference type="Proteomes" id="UP001412239"/>
    </source>
</evidence>
<sequence>MPPQTFPSISSPLQSLYPALIRPIIAPDFCHPLLADATTYLDPLIDDTTMFTAPQRIREIGVGVDAIVRSLRRTNAGGEVSCDDPATIREGKKLLEQVRRGRLRSRLDNQSFSAPTATEEVLARVQERRKAFDAEMKREEEEALKAFKEGLRRTVENR</sequence>
<dbReference type="AlphaFoldDB" id="A0A292PIJ5"/>
<accession>A0A292PIJ5</accession>
<organism evidence="1 2">
    <name type="scientific">Tuber aestivum</name>
    <name type="common">summer truffle</name>
    <dbReference type="NCBI Taxonomy" id="59557"/>
    <lineage>
        <taxon>Eukaryota</taxon>
        <taxon>Fungi</taxon>
        <taxon>Dikarya</taxon>
        <taxon>Ascomycota</taxon>
        <taxon>Pezizomycotina</taxon>
        <taxon>Pezizomycetes</taxon>
        <taxon>Pezizales</taxon>
        <taxon>Tuberaceae</taxon>
        <taxon>Tuber</taxon>
    </lineage>
</organism>
<proteinExistence type="predicted"/>
<keyword evidence="2" id="KW-1185">Reference proteome</keyword>
<reference evidence="1" key="1">
    <citation type="submission" date="2015-10" db="EMBL/GenBank/DDBJ databases">
        <authorList>
            <person name="Regsiter A."/>
            <person name="william w."/>
        </authorList>
    </citation>
    <scope>NUCLEOTIDE SEQUENCE</scope>
    <source>
        <strain evidence="1">Montdore</strain>
    </source>
</reference>
<gene>
    <name evidence="1" type="ORF">GSTUAT00009155001</name>
</gene>
<protein>
    <submittedName>
        <fullName evidence="1">Uncharacterized protein</fullName>
    </submittedName>
</protein>
<name>A0A292PIJ5_9PEZI</name>
<evidence type="ECO:0000313" key="1">
    <source>
        <dbReference type="EMBL" id="CUS06764.1"/>
    </source>
</evidence>
<dbReference type="Proteomes" id="UP001412239">
    <property type="component" value="Unassembled WGS sequence"/>
</dbReference>
<dbReference type="EMBL" id="LN891367">
    <property type="protein sequence ID" value="CUS06764.1"/>
    <property type="molecule type" value="Genomic_DNA"/>
</dbReference>